<keyword evidence="3" id="KW-1185">Reference proteome</keyword>
<feature type="region of interest" description="Disordered" evidence="1">
    <location>
        <begin position="1"/>
        <end position="44"/>
    </location>
</feature>
<gene>
    <name evidence="2" type="ORF">VTK73DRAFT_5529</name>
</gene>
<sequence>MVLPMMDEQYPGTEPEGRNTYKGSKGDSHRDQPVVEAGVRPATTRLRLGRHDGRRRALSTEKGRDGNGCLRGRDGVFFVFSPVSLQTRRA</sequence>
<accession>A0ABR3V1G7</accession>
<evidence type="ECO:0000313" key="2">
    <source>
        <dbReference type="EMBL" id="KAL1835566.1"/>
    </source>
</evidence>
<dbReference type="EMBL" id="JAZHXJ010003083">
    <property type="protein sequence ID" value="KAL1835566.1"/>
    <property type="molecule type" value="Genomic_DNA"/>
</dbReference>
<organism evidence="2 3">
    <name type="scientific">Phialemonium thermophilum</name>
    <dbReference type="NCBI Taxonomy" id="223376"/>
    <lineage>
        <taxon>Eukaryota</taxon>
        <taxon>Fungi</taxon>
        <taxon>Dikarya</taxon>
        <taxon>Ascomycota</taxon>
        <taxon>Pezizomycotina</taxon>
        <taxon>Sordariomycetes</taxon>
        <taxon>Sordariomycetidae</taxon>
        <taxon>Cephalothecales</taxon>
        <taxon>Cephalothecaceae</taxon>
        <taxon>Phialemonium</taxon>
    </lineage>
</organism>
<name>A0ABR3V1G7_9PEZI</name>
<evidence type="ECO:0000313" key="3">
    <source>
        <dbReference type="Proteomes" id="UP001586593"/>
    </source>
</evidence>
<comment type="caution">
    <text evidence="2">The sequence shown here is derived from an EMBL/GenBank/DDBJ whole genome shotgun (WGS) entry which is preliminary data.</text>
</comment>
<evidence type="ECO:0000256" key="1">
    <source>
        <dbReference type="SAM" id="MobiDB-lite"/>
    </source>
</evidence>
<reference evidence="2 3" key="1">
    <citation type="journal article" date="2024" name="Commun. Biol.">
        <title>Comparative genomic analysis of thermophilic fungi reveals convergent evolutionary adaptations and gene losses.</title>
        <authorList>
            <person name="Steindorff A.S."/>
            <person name="Aguilar-Pontes M.V."/>
            <person name="Robinson A.J."/>
            <person name="Andreopoulos B."/>
            <person name="LaButti K."/>
            <person name="Kuo A."/>
            <person name="Mondo S."/>
            <person name="Riley R."/>
            <person name="Otillar R."/>
            <person name="Haridas S."/>
            <person name="Lipzen A."/>
            <person name="Grimwood J."/>
            <person name="Schmutz J."/>
            <person name="Clum A."/>
            <person name="Reid I.D."/>
            <person name="Moisan M.C."/>
            <person name="Butler G."/>
            <person name="Nguyen T.T.M."/>
            <person name="Dewar K."/>
            <person name="Conant G."/>
            <person name="Drula E."/>
            <person name="Henrissat B."/>
            <person name="Hansel C."/>
            <person name="Singer S."/>
            <person name="Hutchinson M.I."/>
            <person name="de Vries R.P."/>
            <person name="Natvig D.O."/>
            <person name="Powell A.J."/>
            <person name="Tsang A."/>
            <person name="Grigoriev I.V."/>
        </authorList>
    </citation>
    <scope>NUCLEOTIDE SEQUENCE [LARGE SCALE GENOMIC DNA]</scope>
    <source>
        <strain evidence="2 3">ATCC 24622</strain>
    </source>
</reference>
<proteinExistence type="predicted"/>
<dbReference type="Proteomes" id="UP001586593">
    <property type="component" value="Unassembled WGS sequence"/>
</dbReference>
<protein>
    <submittedName>
        <fullName evidence="2">Uncharacterized protein</fullName>
    </submittedName>
</protein>
<feature type="compositionally biased region" description="Basic and acidic residues" evidence="1">
    <location>
        <begin position="15"/>
        <end position="33"/>
    </location>
</feature>